<dbReference type="EMBL" id="LJGV01000022">
    <property type="protein sequence ID" value="OEV00288.1"/>
    <property type="molecule type" value="Genomic_DNA"/>
</dbReference>
<reference evidence="2 3" key="1">
    <citation type="journal article" date="2016" name="Front. Microbiol.">
        <title>Comparative Genomics Analysis of Streptomyces Species Reveals Their Adaptation to the Marine Environment and Their Diversity at the Genomic Level.</title>
        <authorList>
            <person name="Tian X."/>
            <person name="Zhang Z."/>
            <person name="Yang T."/>
            <person name="Chen M."/>
            <person name="Li J."/>
            <person name="Chen F."/>
            <person name="Yang J."/>
            <person name="Li W."/>
            <person name="Zhang B."/>
            <person name="Zhang Z."/>
            <person name="Wu J."/>
            <person name="Zhang C."/>
            <person name="Long L."/>
            <person name="Xiao J."/>
        </authorList>
    </citation>
    <scope>NUCLEOTIDE SEQUENCE [LARGE SCALE GENOMIC DNA]</scope>
    <source>
        <strain evidence="2 3">SCSIO M10379</strain>
    </source>
</reference>
<feature type="transmembrane region" description="Helical" evidence="1">
    <location>
        <begin position="106"/>
        <end position="131"/>
    </location>
</feature>
<comment type="caution">
    <text evidence="2">The sequence shown here is derived from an EMBL/GenBank/DDBJ whole genome shotgun (WGS) entry which is preliminary data.</text>
</comment>
<keyword evidence="1" id="KW-1133">Transmembrane helix</keyword>
<evidence type="ECO:0000313" key="2">
    <source>
        <dbReference type="EMBL" id="OEV00288.1"/>
    </source>
</evidence>
<gene>
    <name evidence="2" type="ORF">AN217_23575</name>
</gene>
<dbReference type="AlphaFoldDB" id="A0A1E7K8N5"/>
<dbReference type="PANTHER" id="PTHR37305">
    <property type="entry name" value="INTEGRAL MEMBRANE PROTEIN-RELATED"/>
    <property type="match status" value="1"/>
</dbReference>
<keyword evidence="1" id="KW-0472">Membrane</keyword>
<organism evidence="2 3">
    <name type="scientific">Streptomyces qinglanensis</name>
    <dbReference type="NCBI Taxonomy" id="943816"/>
    <lineage>
        <taxon>Bacteria</taxon>
        <taxon>Bacillati</taxon>
        <taxon>Actinomycetota</taxon>
        <taxon>Actinomycetes</taxon>
        <taxon>Kitasatosporales</taxon>
        <taxon>Streptomycetaceae</taxon>
        <taxon>Streptomyces</taxon>
    </lineage>
</organism>
<proteinExistence type="predicted"/>
<sequence>MSHSTRVLKSEWTKVRSVRSTVWTLATALLVSVGLGALICGVTASTFDDMSGSERMTFDATYTSFAGMGIGQLAMIAFGVLIVSAEYSTGMIRNSLAAVPQRGTFLWSKVLIAGALVLVVGMVTSFCAFFLGQALLGSHGVGIGDAGVLRAVVGGGLYMALIAMFAVGITFVLRSPLLAFAILMPFFFLISNILGNVEATKKIGQYLPDQAGTTVMAVVPDTLNRPYGPWEGLLIMVAWTAAALLAGFLVLKKRDA</sequence>
<keyword evidence="1" id="KW-0812">Transmembrane</keyword>
<feature type="transmembrane region" description="Helical" evidence="1">
    <location>
        <begin position="177"/>
        <end position="195"/>
    </location>
</feature>
<dbReference type="PANTHER" id="PTHR37305:SF1">
    <property type="entry name" value="MEMBRANE PROTEIN"/>
    <property type="match status" value="1"/>
</dbReference>
<evidence type="ECO:0000256" key="1">
    <source>
        <dbReference type="SAM" id="Phobius"/>
    </source>
</evidence>
<dbReference type="RefSeq" id="WP_069992797.1">
    <property type="nucleotide sequence ID" value="NZ_LJGV01000022.1"/>
</dbReference>
<name>A0A1E7K8N5_9ACTN</name>
<evidence type="ECO:0000313" key="3">
    <source>
        <dbReference type="Proteomes" id="UP000175829"/>
    </source>
</evidence>
<feature type="transmembrane region" description="Helical" evidence="1">
    <location>
        <begin position="233"/>
        <end position="251"/>
    </location>
</feature>
<accession>A0A1E7K8N5</accession>
<protein>
    <submittedName>
        <fullName evidence="2">ABC transporter</fullName>
    </submittedName>
</protein>
<dbReference type="Pfam" id="PF12730">
    <property type="entry name" value="ABC2_membrane_4"/>
    <property type="match status" value="1"/>
</dbReference>
<feature type="transmembrane region" description="Helical" evidence="1">
    <location>
        <begin position="21"/>
        <end position="44"/>
    </location>
</feature>
<dbReference type="Proteomes" id="UP000175829">
    <property type="component" value="Unassembled WGS sequence"/>
</dbReference>
<dbReference type="PATRIC" id="fig|943816.4.peg.4272"/>
<feature type="transmembrane region" description="Helical" evidence="1">
    <location>
        <begin position="64"/>
        <end position="85"/>
    </location>
</feature>
<feature type="transmembrane region" description="Helical" evidence="1">
    <location>
        <begin position="151"/>
        <end position="172"/>
    </location>
</feature>